<evidence type="ECO:0000313" key="3">
    <source>
        <dbReference type="EMBL" id="QDQ73448.1"/>
    </source>
</evidence>
<dbReference type="Gene3D" id="3.10.310.10">
    <property type="entry name" value="Diaminopimelate Epimerase, Chain A, domain 1"/>
    <property type="match status" value="2"/>
</dbReference>
<sequence>MAPARTARRYLQCDVFADRPGAGNALGVVFDAGDMDATAMQALAAWLNLSETIFFLPPGEGADYRIRIFTPGSELPFAGHPSVGAAWVAVAHRLALPRDGQLVQQCEAGLLPVRVTSAEGGFHVAVRSPRAQPVGELAGPLPAGLDAVAAPDRPAALWNNGPLWWLVEAASPTHVRGFAPDFAAIAAWTNATRTTGVAIFAFEHDDGHDLVVRAFCPGDAVNVPEDPVTGSANALVAALLHRQGRLPGRDGRYIASQGRELGRDGKVQVRVDDEGEVWIGGDVRQVIEGHLDW</sequence>
<dbReference type="RefSeq" id="WP_143878960.1">
    <property type="nucleotide sequence ID" value="NZ_BAABLZ010000001.1"/>
</dbReference>
<evidence type="ECO:0000256" key="2">
    <source>
        <dbReference type="PIRSR" id="PIRSR016184-1"/>
    </source>
</evidence>
<evidence type="ECO:0000256" key="1">
    <source>
        <dbReference type="ARBA" id="ARBA00008270"/>
    </source>
</evidence>
<comment type="similarity">
    <text evidence="1">Belongs to the PhzF family.</text>
</comment>
<reference evidence="3 4" key="1">
    <citation type="submission" date="2019-07" db="EMBL/GenBank/DDBJ databases">
        <title>Lysobacter weifangensis sp. nov., isolated from bensulfuron-methyl contaminated farmland soil.</title>
        <authorList>
            <person name="Zhao H."/>
        </authorList>
    </citation>
    <scope>NUCLEOTIDE SEQUENCE [LARGE SCALE GENOMIC DNA]</scope>
    <source>
        <strain evidence="3 4">CC-Bw-6</strain>
    </source>
</reference>
<feature type="active site" evidence="2">
    <location>
        <position position="51"/>
    </location>
</feature>
<dbReference type="GO" id="GO:0016853">
    <property type="term" value="F:isomerase activity"/>
    <property type="evidence" value="ECO:0007669"/>
    <property type="project" value="TreeGrafter"/>
</dbReference>
<dbReference type="InterPro" id="IPR003719">
    <property type="entry name" value="Phenazine_PhzF-like"/>
</dbReference>
<gene>
    <name evidence="3" type="ORF">FNZ56_05985</name>
</gene>
<proteinExistence type="inferred from homology"/>
<protein>
    <submittedName>
        <fullName evidence="3">PhzF family phenazine biosynthesis protein</fullName>
    </submittedName>
</protein>
<dbReference type="PANTHER" id="PTHR13774:SF32">
    <property type="entry name" value="ANTISENSE-ENHANCING SEQUENCE 1"/>
    <property type="match status" value="1"/>
</dbReference>
<keyword evidence="4" id="KW-1185">Reference proteome</keyword>
<evidence type="ECO:0000313" key="4">
    <source>
        <dbReference type="Proteomes" id="UP000315891"/>
    </source>
</evidence>
<dbReference type="PANTHER" id="PTHR13774">
    <property type="entry name" value="PHENAZINE BIOSYNTHESIS PROTEIN"/>
    <property type="match status" value="1"/>
</dbReference>
<dbReference type="OrthoDB" id="9788221at2"/>
<dbReference type="AlphaFoldDB" id="A0A516V4J4"/>
<dbReference type="GO" id="GO:0005737">
    <property type="term" value="C:cytoplasm"/>
    <property type="evidence" value="ECO:0007669"/>
    <property type="project" value="TreeGrafter"/>
</dbReference>
<dbReference type="SUPFAM" id="SSF54506">
    <property type="entry name" value="Diaminopimelate epimerase-like"/>
    <property type="match status" value="1"/>
</dbReference>
<dbReference type="PIRSF" id="PIRSF016184">
    <property type="entry name" value="PhzC_PhzF"/>
    <property type="match status" value="1"/>
</dbReference>
<dbReference type="Pfam" id="PF02567">
    <property type="entry name" value="PhzC-PhzF"/>
    <property type="match status" value="1"/>
</dbReference>
<accession>A0A516V4J4</accession>
<name>A0A516V4J4_9GAMM</name>
<dbReference type="NCBIfam" id="TIGR00654">
    <property type="entry name" value="PhzF_family"/>
    <property type="match status" value="1"/>
</dbReference>
<organism evidence="3 4">
    <name type="scientific">Pseudoluteimonas lycopersici</name>
    <dbReference type="NCBI Taxonomy" id="1324796"/>
    <lineage>
        <taxon>Bacteria</taxon>
        <taxon>Pseudomonadati</taxon>
        <taxon>Pseudomonadota</taxon>
        <taxon>Gammaproteobacteria</taxon>
        <taxon>Lysobacterales</taxon>
        <taxon>Lysobacteraceae</taxon>
        <taxon>Pseudoluteimonas</taxon>
    </lineage>
</organism>
<dbReference type="EMBL" id="CP041742">
    <property type="protein sequence ID" value="QDQ73448.1"/>
    <property type="molecule type" value="Genomic_DNA"/>
</dbReference>
<dbReference type="Proteomes" id="UP000315891">
    <property type="component" value="Chromosome"/>
</dbReference>